<sequence>MNRVLYYHQQSNFSRKIRILLAEKNLDYELKEINLKNKPPEFLEISPIGRVPVFVEQDGTVIWDSTLIAEYLDETYPQPSFYPSNSLARLECRKWEELADTLGEKIISLWILNLTNNLDKTGYRTKVETLINRLLPIFDQQLAQSKYLLGDDTWTAADVAALCSVGYYNLRLNEDWHSQYHNLRNWFNKLHERESVKSTVPMPLN</sequence>
<proteinExistence type="predicted"/>
<dbReference type="InterPro" id="IPR004046">
    <property type="entry name" value="GST_C"/>
</dbReference>
<dbReference type="CDD" id="cd00570">
    <property type="entry name" value="GST_N_family"/>
    <property type="match status" value="1"/>
</dbReference>
<dbReference type="InterPro" id="IPR004045">
    <property type="entry name" value="Glutathione_S-Trfase_N"/>
</dbReference>
<dbReference type="PROSITE" id="PS50405">
    <property type="entry name" value="GST_CTER"/>
    <property type="match status" value="1"/>
</dbReference>
<dbReference type="SFLD" id="SFLDS00019">
    <property type="entry name" value="Glutathione_Transferase_(cytos"/>
    <property type="match status" value="1"/>
</dbReference>
<dbReference type="PROSITE" id="PS50404">
    <property type="entry name" value="GST_NTER"/>
    <property type="match status" value="1"/>
</dbReference>
<comment type="caution">
    <text evidence="3">The sequence shown here is derived from an EMBL/GenBank/DDBJ whole genome shotgun (WGS) entry which is preliminary data.</text>
</comment>
<evidence type="ECO:0000259" key="1">
    <source>
        <dbReference type="PROSITE" id="PS50404"/>
    </source>
</evidence>
<protein>
    <submittedName>
        <fullName evidence="3">Glutathione S-transferase family protein</fullName>
    </submittedName>
</protein>
<dbReference type="SFLD" id="SFLDG00358">
    <property type="entry name" value="Main_(cytGST)"/>
    <property type="match status" value="1"/>
</dbReference>
<keyword evidence="3" id="KW-0808">Transferase</keyword>
<dbReference type="Gene3D" id="3.40.30.10">
    <property type="entry name" value="Glutaredoxin"/>
    <property type="match status" value="1"/>
</dbReference>
<feature type="domain" description="GST C-terminal" evidence="2">
    <location>
        <begin position="85"/>
        <end position="205"/>
    </location>
</feature>
<dbReference type="InterPro" id="IPR036282">
    <property type="entry name" value="Glutathione-S-Trfase_C_sf"/>
</dbReference>
<dbReference type="GO" id="GO:0016740">
    <property type="term" value="F:transferase activity"/>
    <property type="evidence" value="ECO:0007669"/>
    <property type="project" value="UniProtKB-KW"/>
</dbReference>
<dbReference type="Pfam" id="PF13417">
    <property type="entry name" value="GST_N_3"/>
    <property type="match status" value="1"/>
</dbReference>
<dbReference type="SUPFAM" id="SSF47616">
    <property type="entry name" value="GST C-terminal domain-like"/>
    <property type="match status" value="1"/>
</dbReference>
<dbReference type="InterPro" id="IPR010987">
    <property type="entry name" value="Glutathione-S-Trfase_C-like"/>
</dbReference>
<dbReference type="InterPro" id="IPR036249">
    <property type="entry name" value="Thioredoxin-like_sf"/>
</dbReference>
<evidence type="ECO:0000313" key="3">
    <source>
        <dbReference type="EMBL" id="NER30285.1"/>
    </source>
</evidence>
<dbReference type="InterPro" id="IPR040079">
    <property type="entry name" value="Glutathione_S-Trfase"/>
</dbReference>
<gene>
    <name evidence="3" type="ORF">F6J89_22335</name>
</gene>
<organism evidence="3">
    <name type="scientific">Symploca sp. SIO1C4</name>
    <dbReference type="NCBI Taxonomy" id="2607765"/>
    <lineage>
        <taxon>Bacteria</taxon>
        <taxon>Bacillati</taxon>
        <taxon>Cyanobacteriota</taxon>
        <taxon>Cyanophyceae</taxon>
        <taxon>Coleofasciculales</taxon>
        <taxon>Coleofasciculaceae</taxon>
        <taxon>Symploca</taxon>
    </lineage>
</organism>
<dbReference type="Pfam" id="PF00043">
    <property type="entry name" value="GST_C"/>
    <property type="match status" value="1"/>
</dbReference>
<dbReference type="PANTHER" id="PTHR44051">
    <property type="entry name" value="GLUTATHIONE S-TRANSFERASE-RELATED"/>
    <property type="match status" value="1"/>
</dbReference>
<dbReference type="EMBL" id="JAAHFQ010000521">
    <property type="protein sequence ID" value="NER30285.1"/>
    <property type="molecule type" value="Genomic_DNA"/>
</dbReference>
<dbReference type="PANTHER" id="PTHR44051:SF8">
    <property type="entry name" value="GLUTATHIONE S-TRANSFERASE GSTA"/>
    <property type="match status" value="1"/>
</dbReference>
<reference evidence="3" key="1">
    <citation type="submission" date="2019-11" db="EMBL/GenBank/DDBJ databases">
        <title>Genomic insights into an expanded diversity of filamentous marine cyanobacteria reveals the extraordinary biosynthetic potential of Moorea and Okeania.</title>
        <authorList>
            <person name="Ferreira Leao T."/>
            <person name="Wang M."/>
            <person name="Moss N."/>
            <person name="Da Silva R."/>
            <person name="Sanders J."/>
            <person name="Nurk S."/>
            <person name="Gurevich A."/>
            <person name="Humphrey G."/>
            <person name="Reher R."/>
            <person name="Zhu Q."/>
            <person name="Belda-Ferre P."/>
            <person name="Glukhov E."/>
            <person name="Rex R."/>
            <person name="Dorrestein P.C."/>
            <person name="Knight R."/>
            <person name="Pevzner P."/>
            <person name="Gerwick W.H."/>
            <person name="Gerwick L."/>
        </authorList>
    </citation>
    <scope>NUCLEOTIDE SEQUENCE</scope>
    <source>
        <strain evidence="3">SIO1C4</strain>
    </source>
</reference>
<evidence type="ECO:0000259" key="2">
    <source>
        <dbReference type="PROSITE" id="PS50405"/>
    </source>
</evidence>
<dbReference type="SUPFAM" id="SSF52833">
    <property type="entry name" value="Thioredoxin-like"/>
    <property type="match status" value="1"/>
</dbReference>
<dbReference type="AlphaFoldDB" id="A0A6B3NHG8"/>
<accession>A0A6B3NHG8</accession>
<dbReference type="Gene3D" id="1.20.1050.10">
    <property type="match status" value="1"/>
</dbReference>
<feature type="domain" description="GST N-terminal" evidence="1">
    <location>
        <begin position="1"/>
        <end position="80"/>
    </location>
</feature>
<name>A0A6B3NHG8_9CYAN</name>